<gene>
    <name evidence="3" type="ORF">FOZ76_08350</name>
</gene>
<name>A0A556AWR4_9BURK</name>
<evidence type="ECO:0000256" key="1">
    <source>
        <dbReference type="ARBA" id="ARBA00009437"/>
    </source>
</evidence>
<protein>
    <recommendedName>
        <fullName evidence="2">LysR substrate-binding domain-containing protein</fullName>
    </recommendedName>
</protein>
<reference evidence="3 4" key="1">
    <citation type="submission" date="2019-07" db="EMBL/GenBank/DDBJ databases">
        <title>Qingshengfaniella alkalisoli gen. nov., sp. nov., isolated from saline soil.</title>
        <authorList>
            <person name="Xu L."/>
            <person name="Huang X.-X."/>
            <person name="Sun J.-Q."/>
        </authorList>
    </citation>
    <scope>NUCLEOTIDE SEQUENCE [LARGE SCALE GENOMIC DNA]</scope>
    <source>
        <strain evidence="3 4">DSM 27279</strain>
    </source>
</reference>
<dbReference type="Pfam" id="PF03466">
    <property type="entry name" value="LysR_substrate"/>
    <property type="match status" value="1"/>
</dbReference>
<evidence type="ECO:0000313" key="3">
    <source>
        <dbReference type="EMBL" id="TSH96825.1"/>
    </source>
</evidence>
<feature type="domain" description="LysR substrate-binding" evidence="2">
    <location>
        <begin position="52"/>
        <end position="145"/>
    </location>
</feature>
<accession>A0A556AWR4</accession>
<keyword evidence="4" id="KW-1185">Reference proteome</keyword>
<comment type="similarity">
    <text evidence="1">Belongs to the LysR transcriptional regulatory family.</text>
</comment>
<dbReference type="Proteomes" id="UP000318405">
    <property type="component" value="Unassembled WGS sequence"/>
</dbReference>
<dbReference type="EMBL" id="VLTJ01000013">
    <property type="protein sequence ID" value="TSH96825.1"/>
    <property type="molecule type" value="Genomic_DNA"/>
</dbReference>
<dbReference type="PANTHER" id="PTHR30537">
    <property type="entry name" value="HTH-TYPE TRANSCRIPTIONAL REGULATOR"/>
    <property type="match status" value="1"/>
</dbReference>
<dbReference type="InterPro" id="IPR058163">
    <property type="entry name" value="LysR-type_TF_proteobact-type"/>
</dbReference>
<dbReference type="AlphaFoldDB" id="A0A556AWR4"/>
<organism evidence="3 4">
    <name type="scientific">Verticiella sediminum</name>
    <dbReference type="NCBI Taxonomy" id="1247510"/>
    <lineage>
        <taxon>Bacteria</taxon>
        <taxon>Pseudomonadati</taxon>
        <taxon>Pseudomonadota</taxon>
        <taxon>Betaproteobacteria</taxon>
        <taxon>Burkholderiales</taxon>
        <taxon>Alcaligenaceae</taxon>
        <taxon>Verticiella</taxon>
    </lineage>
</organism>
<dbReference type="Gene3D" id="3.40.190.10">
    <property type="entry name" value="Periplasmic binding protein-like II"/>
    <property type="match status" value="1"/>
</dbReference>
<evidence type="ECO:0000313" key="4">
    <source>
        <dbReference type="Proteomes" id="UP000318405"/>
    </source>
</evidence>
<dbReference type="SUPFAM" id="SSF53850">
    <property type="entry name" value="Periplasmic binding protein-like II"/>
    <property type="match status" value="1"/>
</dbReference>
<sequence length="156" mass="17322">MRTRSHQYPSQRGCSVCRSEAASATAVLSRRHPEHHDPRGAGRYRVGRLRRRHPQWRATGPGARPQDLVQQACLAYQMSTSGALLRWQFQRGSRTSDLAIKPAFITNDMDLLVDAALQGSGVGYLLREQVAEHLAGGRRVELLPESSSIAWKHVGA</sequence>
<dbReference type="InterPro" id="IPR005119">
    <property type="entry name" value="LysR_subst-bd"/>
</dbReference>
<comment type="caution">
    <text evidence="3">The sequence shown here is derived from an EMBL/GenBank/DDBJ whole genome shotgun (WGS) entry which is preliminary data.</text>
</comment>
<proteinExistence type="inferred from homology"/>
<dbReference type="PANTHER" id="PTHR30537:SF5">
    <property type="entry name" value="HTH-TYPE TRANSCRIPTIONAL ACTIVATOR TTDR-RELATED"/>
    <property type="match status" value="1"/>
</dbReference>
<evidence type="ECO:0000259" key="2">
    <source>
        <dbReference type="Pfam" id="PF03466"/>
    </source>
</evidence>